<dbReference type="AlphaFoldDB" id="A0A087A1W3"/>
<evidence type="ECO:0000313" key="4">
    <source>
        <dbReference type="Proteomes" id="UP000029108"/>
    </source>
</evidence>
<evidence type="ECO:0000256" key="1">
    <source>
        <dbReference type="SAM" id="MobiDB-lite"/>
    </source>
</evidence>
<dbReference type="GO" id="GO:0016788">
    <property type="term" value="F:hydrolase activity, acting on ester bonds"/>
    <property type="evidence" value="ECO:0007669"/>
    <property type="project" value="InterPro"/>
</dbReference>
<gene>
    <name evidence="3" type="ORF">BBIA_0447</name>
</gene>
<organism evidence="3 4">
    <name type="scientific">Bifidobacterium biavatii DSM 23969</name>
    <dbReference type="NCBI Taxonomy" id="1437608"/>
    <lineage>
        <taxon>Bacteria</taxon>
        <taxon>Bacillati</taxon>
        <taxon>Actinomycetota</taxon>
        <taxon>Actinomycetes</taxon>
        <taxon>Bifidobacteriales</taxon>
        <taxon>Bifidobacteriaceae</taxon>
        <taxon>Bifidobacterium</taxon>
    </lineage>
</organism>
<sequence length="537" mass="57590">MMGWQVTSTISGGQPYAVADREEYASLARLLDDVAADWRAASAAWSAAALELAQHQASLTWCSSATPDEGTTVSHSSLPYGALIQRCSDLSVDCATIGEELDTLSALLVRAHSLYEDNEAWVRRLVTMTVTAAAIVAPQYTALGTYAVAKAGILTGSAAEGKDNRIYGLTSTQWAQEGLVRGASVWVNGLRRASLPLLNTDQGYGVDDAAGFLAAVTKPIQDAKQGDVLTVSEVMAEAVVVKESHSVAESLENLRRLAEERLGTIDLGSKLIYGTVAVQRYRHADGSSAWLITIPGTDGEHDSPFDWLQNLEIMSDDPVQRMTGDSARMVAEAMRQAGIGADEPVALIGHSQGGIVAATIAADLADQYNIQHVMTAGSPVANHPIPSTTWVTSIEMDDELVAALDGAPNPSTDNWLTIRGHATRTDVTSQGEVSSDGSCLPGNGFSSWSRGFAAEEVKGASEDKEITHWLKYHQAAYKNASDLGSHAVNAHEEHFRRIIDGTLEETRYYQGTMSHTPLPSTVMAPDSDRIDMQRFDE</sequence>
<name>A0A087A1W3_9BIFI</name>
<reference evidence="3 4" key="1">
    <citation type="submission" date="2014-03" db="EMBL/GenBank/DDBJ databases">
        <title>Genomics of Bifidobacteria.</title>
        <authorList>
            <person name="Ventura M."/>
            <person name="Milani C."/>
            <person name="Lugli G.A."/>
        </authorList>
    </citation>
    <scope>NUCLEOTIDE SEQUENCE [LARGE SCALE GENOMIC DNA]</scope>
    <source>
        <strain evidence="3 4">DSM 23969</strain>
    </source>
</reference>
<dbReference type="Pfam" id="PF07819">
    <property type="entry name" value="PGAP1"/>
    <property type="match status" value="1"/>
</dbReference>
<feature type="region of interest" description="Disordered" evidence="1">
    <location>
        <begin position="512"/>
        <end position="537"/>
    </location>
</feature>
<evidence type="ECO:0000313" key="3">
    <source>
        <dbReference type="EMBL" id="KFI52763.1"/>
    </source>
</evidence>
<proteinExistence type="predicted"/>
<dbReference type="SUPFAM" id="SSF53474">
    <property type="entry name" value="alpha/beta-Hydrolases"/>
    <property type="match status" value="1"/>
</dbReference>
<keyword evidence="4" id="KW-1185">Reference proteome</keyword>
<dbReference type="EMBL" id="JGYN01000004">
    <property type="protein sequence ID" value="KFI52763.1"/>
    <property type="molecule type" value="Genomic_DNA"/>
</dbReference>
<feature type="domain" description="GPI inositol-deacylase PGAP1-like alpha/beta" evidence="2">
    <location>
        <begin position="340"/>
        <end position="391"/>
    </location>
</feature>
<feature type="compositionally biased region" description="Basic and acidic residues" evidence="1">
    <location>
        <begin position="526"/>
        <end position="537"/>
    </location>
</feature>
<protein>
    <submittedName>
        <fullName evidence="3">PGAP1-like domain protein</fullName>
    </submittedName>
</protein>
<dbReference type="Proteomes" id="UP000029108">
    <property type="component" value="Unassembled WGS sequence"/>
</dbReference>
<dbReference type="InterPro" id="IPR012908">
    <property type="entry name" value="PGAP1-ab_dom-like"/>
</dbReference>
<accession>A0A087A1W3</accession>
<dbReference type="InterPro" id="IPR029058">
    <property type="entry name" value="AB_hydrolase_fold"/>
</dbReference>
<evidence type="ECO:0000259" key="2">
    <source>
        <dbReference type="Pfam" id="PF07819"/>
    </source>
</evidence>
<comment type="caution">
    <text evidence="3">The sequence shown here is derived from an EMBL/GenBank/DDBJ whole genome shotgun (WGS) entry which is preliminary data.</text>
</comment>
<dbReference type="eggNOG" id="COG1075">
    <property type="taxonomic scope" value="Bacteria"/>
</dbReference>
<dbReference type="Gene3D" id="3.40.50.1820">
    <property type="entry name" value="alpha/beta hydrolase"/>
    <property type="match status" value="1"/>
</dbReference>